<feature type="transmembrane region" description="Helical" evidence="7">
    <location>
        <begin position="118"/>
        <end position="138"/>
    </location>
</feature>
<evidence type="ECO:0000256" key="7">
    <source>
        <dbReference type="SAM" id="Phobius"/>
    </source>
</evidence>
<dbReference type="InterPro" id="IPR003661">
    <property type="entry name" value="HisK_dim/P_dom"/>
</dbReference>
<accession>A0A5J4KQC2</accession>
<comment type="catalytic activity">
    <reaction evidence="1">
        <text>ATP + protein L-histidine = ADP + protein N-phospho-L-histidine.</text>
        <dbReference type="EC" id="2.7.13.3"/>
    </reaction>
</comment>
<dbReference type="SUPFAM" id="SSF55781">
    <property type="entry name" value="GAF domain-like"/>
    <property type="match status" value="2"/>
</dbReference>
<dbReference type="InterPro" id="IPR029016">
    <property type="entry name" value="GAF-like_dom_sf"/>
</dbReference>
<dbReference type="Gene3D" id="3.30.565.10">
    <property type="entry name" value="Histidine kinase-like ATPase, C-terminal domain"/>
    <property type="match status" value="1"/>
</dbReference>
<dbReference type="PANTHER" id="PTHR43047:SF72">
    <property type="entry name" value="OSMOSENSING HISTIDINE PROTEIN KINASE SLN1"/>
    <property type="match status" value="1"/>
</dbReference>
<dbReference type="Gene3D" id="3.30.450.40">
    <property type="match status" value="2"/>
</dbReference>
<dbReference type="SUPFAM" id="SSF55874">
    <property type="entry name" value="ATPase domain of HSP90 chaperone/DNA topoisomerase II/histidine kinase"/>
    <property type="match status" value="1"/>
</dbReference>
<feature type="transmembrane region" description="Helical" evidence="7">
    <location>
        <begin position="257"/>
        <end position="277"/>
    </location>
</feature>
<dbReference type="GO" id="GO:0009927">
    <property type="term" value="F:histidine phosphotransfer kinase activity"/>
    <property type="evidence" value="ECO:0007669"/>
    <property type="project" value="TreeGrafter"/>
</dbReference>
<dbReference type="PRINTS" id="PR00344">
    <property type="entry name" value="BCTRLSENSOR"/>
</dbReference>
<feature type="domain" description="Histidine kinase" evidence="8">
    <location>
        <begin position="770"/>
        <end position="995"/>
    </location>
</feature>
<feature type="transmembrane region" description="Helical" evidence="7">
    <location>
        <begin position="191"/>
        <end position="211"/>
    </location>
</feature>
<keyword evidence="4" id="KW-0808">Transferase</keyword>
<dbReference type="EMBL" id="BKZW01000001">
    <property type="protein sequence ID" value="GER88581.1"/>
    <property type="molecule type" value="Genomic_DNA"/>
</dbReference>
<dbReference type="SMART" id="SM00388">
    <property type="entry name" value="HisKA"/>
    <property type="match status" value="1"/>
</dbReference>
<dbReference type="CDD" id="cd00082">
    <property type="entry name" value="HisKA"/>
    <property type="match status" value="1"/>
</dbReference>
<evidence type="ECO:0000313" key="10">
    <source>
        <dbReference type="Proteomes" id="UP000326912"/>
    </source>
</evidence>
<feature type="transmembrane region" description="Helical" evidence="7">
    <location>
        <begin position="150"/>
        <end position="171"/>
    </location>
</feature>
<keyword evidence="7" id="KW-1133">Transmembrane helix</keyword>
<dbReference type="InterPro" id="IPR003594">
    <property type="entry name" value="HATPase_dom"/>
</dbReference>
<evidence type="ECO:0000256" key="2">
    <source>
        <dbReference type="ARBA" id="ARBA00012438"/>
    </source>
</evidence>
<feature type="transmembrane region" description="Helical" evidence="7">
    <location>
        <begin position="54"/>
        <end position="75"/>
    </location>
</feature>
<keyword evidence="6" id="KW-0902">Two-component regulatory system</keyword>
<feature type="transmembrane region" description="Helical" evidence="7">
    <location>
        <begin position="223"/>
        <end position="245"/>
    </location>
</feature>
<keyword evidence="10" id="KW-1185">Reference proteome</keyword>
<dbReference type="EC" id="2.7.13.3" evidence="2"/>
<dbReference type="GO" id="GO:0000155">
    <property type="term" value="F:phosphorelay sensor kinase activity"/>
    <property type="evidence" value="ECO:0007669"/>
    <property type="project" value="InterPro"/>
</dbReference>
<dbReference type="Pfam" id="PF02518">
    <property type="entry name" value="HATPase_c"/>
    <property type="match status" value="1"/>
</dbReference>
<dbReference type="GO" id="GO:0005886">
    <property type="term" value="C:plasma membrane"/>
    <property type="evidence" value="ECO:0007669"/>
    <property type="project" value="TreeGrafter"/>
</dbReference>
<gene>
    <name evidence="9" type="ORF">KDW_27430</name>
</gene>
<evidence type="ECO:0000259" key="8">
    <source>
        <dbReference type="PROSITE" id="PS50109"/>
    </source>
</evidence>
<dbReference type="SUPFAM" id="SSF47384">
    <property type="entry name" value="Homodimeric domain of signal transducing histidine kinase"/>
    <property type="match status" value="1"/>
</dbReference>
<proteinExistence type="predicted"/>
<dbReference type="Proteomes" id="UP000326912">
    <property type="component" value="Unassembled WGS sequence"/>
</dbReference>
<feature type="transmembrane region" description="Helical" evidence="7">
    <location>
        <begin position="345"/>
        <end position="366"/>
    </location>
</feature>
<keyword evidence="7" id="KW-0812">Transmembrane</keyword>
<dbReference type="Gene3D" id="1.10.287.130">
    <property type="match status" value="1"/>
</dbReference>
<dbReference type="Pfam" id="PF00512">
    <property type="entry name" value="HisKA"/>
    <property type="match status" value="1"/>
</dbReference>
<dbReference type="SMART" id="SM00387">
    <property type="entry name" value="HATPase_c"/>
    <property type="match status" value="1"/>
</dbReference>
<keyword evidence="3" id="KW-0597">Phosphoprotein</keyword>
<dbReference type="InterPro" id="IPR036097">
    <property type="entry name" value="HisK_dim/P_sf"/>
</dbReference>
<evidence type="ECO:0000256" key="3">
    <source>
        <dbReference type="ARBA" id="ARBA00022553"/>
    </source>
</evidence>
<dbReference type="Pfam" id="PF01590">
    <property type="entry name" value="GAF"/>
    <property type="match status" value="1"/>
</dbReference>
<feature type="transmembrane region" description="Helical" evidence="7">
    <location>
        <begin position="87"/>
        <end position="106"/>
    </location>
</feature>
<dbReference type="InterPro" id="IPR005467">
    <property type="entry name" value="His_kinase_dom"/>
</dbReference>
<protein>
    <recommendedName>
        <fullName evidence="2">histidine kinase</fullName>
        <ecNumber evidence="2">2.7.13.3</ecNumber>
    </recommendedName>
</protein>
<dbReference type="InterPro" id="IPR036890">
    <property type="entry name" value="HATPase_C_sf"/>
</dbReference>
<dbReference type="AlphaFoldDB" id="A0A5J4KQC2"/>
<feature type="transmembrane region" description="Helical" evidence="7">
    <location>
        <begin position="20"/>
        <end position="42"/>
    </location>
</feature>
<dbReference type="InterPro" id="IPR003018">
    <property type="entry name" value="GAF"/>
</dbReference>
<dbReference type="PANTHER" id="PTHR43047">
    <property type="entry name" value="TWO-COMPONENT HISTIDINE PROTEIN KINASE"/>
    <property type="match status" value="1"/>
</dbReference>
<dbReference type="SMART" id="SM00065">
    <property type="entry name" value="GAF"/>
    <property type="match status" value="2"/>
</dbReference>
<keyword evidence="7" id="KW-0472">Membrane</keyword>
<evidence type="ECO:0000256" key="4">
    <source>
        <dbReference type="ARBA" id="ARBA00022679"/>
    </source>
</evidence>
<name>A0A5J4KQC2_9CHLR</name>
<reference evidence="9 10" key="1">
    <citation type="submission" date="2019-10" db="EMBL/GenBank/DDBJ databases">
        <title>Dictyobacter vulcani sp. nov., within the class Ktedonobacteria, isolated from soil of volcanic Mt. Zao.</title>
        <authorList>
            <person name="Zheng Y."/>
            <person name="Wang C.M."/>
            <person name="Sakai Y."/>
            <person name="Abe K."/>
            <person name="Yokota A."/>
            <person name="Yabe S."/>
        </authorList>
    </citation>
    <scope>NUCLEOTIDE SEQUENCE [LARGE SCALE GENOMIC DNA]</scope>
    <source>
        <strain evidence="9 10">W12</strain>
    </source>
</reference>
<evidence type="ECO:0000313" key="9">
    <source>
        <dbReference type="EMBL" id="GER88581.1"/>
    </source>
</evidence>
<dbReference type="RefSeq" id="WP_151756467.1">
    <property type="nucleotide sequence ID" value="NZ_BKZW01000001.1"/>
</dbReference>
<dbReference type="FunFam" id="3.30.565.10:FF:000006">
    <property type="entry name" value="Sensor histidine kinase WalK"/>
    <property type="match status" value="1"/>
</dbReference>
<evidence type="ECO:0000256" key="1">
    <source>
        <dbReference type="ARBA" id="ARBA00000085"/>
    </source>
</evidence>
<dbReference type="InterPro" id="IPR004358">
    <property type="entry name" value="Sig_transdc_His_kin-like_C"/>
</dbReference>
<dbReference type="PROSITE" id="PS50109">
    <property type="entry name" value="HIS_KIN"/>
    <property type="match status" value="1"/>
</dbReference>
<sequence length="995" mass="112477">MKTIALEQIDLASVQKRYRYSVIAAIFAICFVVISGGCLFFMNWQLPDDDLLPHVVILLTACIGAFWSFQVAYWMRSDAETLDTPGHSAWLFIAFGLLALGVRGFFENIIVSLPANHFLFFSRYVIFCLFYPCLFIGFRRLPGSSTLRTSMVVDILITTCCLAGICWYFSMITPVLQPAAGISFSDWLFRLRMAFLLISGDIFLLLMLGLYAQHALKPNLRRATWIVGIGLFVTLLGDIGCSWSDVFRIAPAPEHPLIHLTWIVSPLLIGLAALYHYNLQMRGYTQSQDVHTPGTLNVDQTYVKQYQDRGAYWWNIQNMYVPLALILGTLCIIEVMYVHSTSSEAVNSLFLLSSVVGMLIVVRHFFATRENEVLLKERDQRLQESDQVRYLVTQLSDILELDVLRARILNVPISQFGFTTAMVVLLDEYDQPLTERSHLYISTASRLTNVVNCRVTGDNILYRLVAERQECELRWPTHARELPSELRLWQERQHISSMRFFPIIYQGKILGSLGVARHVLSRTNALMTSLVRSYVEQIAIVIEHAWLYQEEQEREKFARAMVNISTRLNTAAVEPVEISQLICAEGASALHADYVAFYARRAEGLLEPLAVKVPDQLEPAQPRDWPPLHLVEYEQEAPQLLQPFLLEVGPARQTQLLPESGPQVVPDRGQQPGARQFALRGKLIRHRIYTAILAPLVTGGQLNGLLIFARSVPPGSNSDPSFEEDDLTNAQDFVEQASVAFTNAQLYQRLSRANEQLKELDQMKDHFMITASHELRTPLTAVQGYIELLAQYDEVLPPEQRREFLQKAQLGCEELAILLRNVMDASRIEAESAVKPALISRVAVKNMLDKVMVMIEPQVTHERRQVNCNVPAQFYVFADPLRLHQVLMNLSTNALKYSPEGTPITFSAELSLEQEMSVIISVSDQGKGIAPQDQARLFQRFYRLESDMNSPVRGSGLGLYISRRLIEAMGGKIWIESSGISGGGSTFHILLPMAR</sequence>
<organism evidence="9 10">
    <name type="scientific">Dictyobacter vulcani</name>
    <dbReference type="NCBI Taxonomy" id="2607529"/>
    <lineage>
        <taxon>Bacteria</taxon>
        <taxon>Bacillati</taxon>
        <taxon>Chloroflexota</taxon>
        <taxon>Ktedonobacteria</taxon>
        <taxon>Ktedonobacterales</taxon>
        <taxon>Dictyobacteraceae</taxon>
        <taxon>Dictyobacter</taxon>
    </lineage>
</organism>
<evidence type="ECO:0000256" key="5">
    <source>
        <dbReference type="ARBA" id="ARBA00022777"/>
    </source>
</evidence>
<evidence type="ECO:0000256" key="6">
    <source>
        <dbReference type="ARBA" id="ARBA00023012"/>
    </source>
</evidence>
<keyword evidence="5" id="KW-0418">Kinase</keyword>
<comment type="caution">
    <text evidence="9">The sequence shown here is derived from an EMBL/GenBank/DDBJ whole genome shotgun (WGS) entry which is preliminary data.</text>
</comment>